<dbReference type="AlphaFoldDB" id="A0A1I0CQN4"/>
<evidence type="ECO:0000313" key="2">
    <source>
        <dbReference type="Proteomes" id="UP000182332"/>
    </source>
</evidence>
<organism evidence="1 2">
    <name type="scientific">Pseudomonas graminis</name>
    <dbReference type="NCBI Taxonomy" id="158627"/>
    <lineage>
        <taxon>Bacteria</taxon>
        <taxon>Pseudomonadati</taxon>
        <taxon>Pseudomonadota</taxon>
        <taxon>Gammaproteobacteria</taxon>
        <taxon>Pseudomonadales</taxon>
        <taxon>Pseudomonadaceae</taxon>
        <taxon>Pseudomonas</taxon>
    </lineage>
</organism>
<evidence type="ECO:0000313" key="1">
    <source>
        <dbReference type="EMBL" id="SET21536.1"/>
    </source>
</evidence>
<proteinExistence type="predicted"/>
<accession>A0A1I0CQN4</accession>
<sequence length="43" mass="4678">MSVTTLGPSLAGGEKLRLYSLHVPAERVILAVVKYSVRDHDKA</sequence>
<dbReference type="Proteomes" id="UP000182332">
    <property type="component" value="Unassembled WGS sequence"/>
</dbReference>
<dbReference type="RefSeq" id="WP_281248160.1">
    <property type="nucleotide sequence ID" value="NZ_FOHW01000008.1"/>
</dbReference>
<dbReference type="EMBL" id="FOHW01000008">
    <property type="protein sequence ID" value="SET21536.1"/>
    <property type="molecule type" value="Genomic_DNA"/>
</dbReference>
<gene>
    <name evidence="1" type="ORF">SAMN05216197_108129</name>
</gene>
<name>A0A1I0CQN4_9PSED</name>
<protein>
    <submittedName>
        <fullName evidence="1">Uncharacterized protein</fullName>
    </submittedName>
</protein>
<reference evidence="1 2" key="1">
    <citation type="submission" date="2016-10" db="EMBL/GenBank/DDBJ databases">
        <authorList>
            <person name="de Groot N.N."/>
        </authorList>
    </citation>
    <scope>NUCLEOTIDE SEQUENCE [LARGE SCALE GENOMIC DNA]</scope>
    <source>
        <strain evidence="1 2">DSM 11363</strain>
    </source>
</reference>